<comment type="similarity">
    <text evidence="5">Belongs to the bacterial ribosomal protein bL25 family. CTC subfamily.</text>
</comment>
<dbReference type="Proteomes" id="UP000261324">
    <property type="component" value="Unassembled WGS sequence"/>
</dbReference>
<keyword evidence="2 5" id="KW-0694">RNA-binding</keyword>
<dbReference type="GO" id="GO:0022625">
    <property type="term" value="C:cytosolic large ribosomal subunit"/>
    <property type="evidence" value="ECO:0007669"/>
    <property type="project" value="TreeGrafter"/>
</dbReference>
<accession>A0A3E4PL37</accession>
<dbReference type="InterPro" id="IPR037121">
    <property type="entry name" value="Ribosomal_bL25_C"/>
</dbReference>
<dbReference type="PANTHER" id="PTHR33284:SF1">
    <property type="entry name" value="RIBOSOMAL PROTEIN L25_GLN-TRNA SYNTHETASE, ANTI-CODON-BINDING DOMAIN-CONTAINING PROTEIN"/>
    <property type="match status" value="1"/>
</dbReference>
<dbReference type="Gene3D" id="2.170.120.20">
    <property type="entry name" value="Ribosomal protein L25, beta domain"/>
    <property type="match status" value="1"/>
</dbReference>
<sequence length="193" mass="21350">MNTLKAEKRTLAVKAKKLRREGYVTGNVFGKEMKESIPVKMDAAAVDRLLKTSNKGSQIMLDIDGESHNVLIKEVDYNPLKGRVDEMDFQALVKDEVVHSVAEIVLVNHDKLASGVLQQQLEEVSYKALPSALVDKVEIDVAELRIGDTIKVKDLSLAQDKDVHLVTDPETTVVTVTESHIAIADDEDSEETE</sequence>
<feature type="domain" description="Large ribosomal subunit protein bL25 L25" evidence="6">
    <location>
        <begin position="4"/>
        <end position="89"/>
    </location>
</feature>
<feature type="domain" description="Large ribosomal subunit protein bL25 beta" evidence="7">
    <location>
        <begin position="103"/>
        <end position="178"/>
    </location>
</feature>
<dbReference type="InterPro" id="IPR020930">
    <property type="entry name" value="Ribosomal_uL5_bac-type"/>
</dbReference>
<evidence type="ECO:0000259" key="7">
    <source>
        <dbReference type="Pfam" id="PF14693"/>
    </source>
</evidence>
<comment type="function">
    <text evidence="5">This is one of the proteins that binds to the 5S RNA in the ribosome where it forms part of the central protuberance.</text>
</comment>
<evidence type="ECO:0000256" key="1">
    <source>
        <dbReference type="ARBA" id="ARBA00022730"/>
    </source>
</evidence>
<organism evidence="8 9">
    <name type="scientific">Dorea formicigenerans</name>
    <dbReference type="NCBI Taxonomy" id="39486"/>
    <lineage>
        <taxon>Bacteria</taxon>
        <taxon>Bacillati</taxon>
        <taxon>Bacillota</taxon>
        <taxon>Clostridia</taxon>
        <taxon>Lachnospirales</taxon>
        <taxon>Lachnospiraceae</taxon>
        <taxon>Dorea</taxon>
    </lineage>
</organism>
<dbReference type="NCBIfam" id="TIGR00731">
    <property type="entry name" value="bL25_bact_ctc"/>
    <property type="match status" value="1"/>
</dbReference>
<dbReference type="GO" id="GO:0003735">
    <property type="term" value="F:structural constituent of ribosome"/>
    <property type="evidence" value="ECO:0007669"/>
    <property type="project" value="InterPro"/>
</dbReference>
<dbReference type="Gene3D" id="2.40.240.10">
    <property type="entry name" value="Ribosomal Protein L25, Chain P"/>
    <property type="match status" value="1"/>
</dbReference>
<evidence type="ECO:0000256" key="5">
    <source>
        <dbReference type="HAMAP-Rule" id="MF_01334"/>
    </source>
</evidence>
<keyword evidence="3 5" id="KW-0689">Ribosomal protein</keyword>
<dbReference type="InterPro" id="IPR029751">
    <property type="entry name" value="Ribosomal_L25_dom"/>
</dbReference>
<evidence type="ECO:0000256" key="4">
    <source>
        <dbReference type="ARBA" id="ARBA00023274"/>
    </source>
</evidence>
<gene>
    <name evidence="5" type="primary">rplY</name>
    <name evidence="5" type="synonym">ctc</name>
    <name evidence="8" type="ORF">DXC93_12140</name>
</gene>
<dbReference type="Pfam" id="PF01386">
    <property type="entry name" value="Ribosomal_L25p"/>
    <property type="match status" value="1"/>
</dbReference>
<reference evidence="8 9" key="1">
    <citation type="submission" date="2018-08" db="EMBL/GenBank/DDBJ databases">
        <title>A genome reference for cultivated species of the human gut microbiota.</title>
        <authorList>
            <person name="Zou Y."/>
            <person name="Xue W."/>
            <person name="Luo G."/>
        </authorList>
    </citation>
    <scope>NUCLEOTIDE SEQUENCE [LARGE SCALE GENOMIC DNA]</scope>
    <source>
        <strain evidence="8 9">TF09-3</strain>
    </source>
</reference>
<evidence type="ECO:0000256" key="2">
    <source>
        <dbReference type="ARBA" id="ARBA00022884"/>
    </source>
</evidence>
<dbReference type="Pfam" id="PF14693">
    <property type="entry name" value="Ribosomal_TL5_C"/>
    <property type="match status" value="1"/>
</dbReference>
<protein>
    <recommendedName>
        <fullName evidence="5">Large ribosomal subunit protein bL25</fullName>
    </recommendedName>
    <alternativeName>
        <fullName evidence="5">General stress protein CTC</fullName>
    </alternativeName>
</protein>
<keyword evidence="4 5" id="KW-0687">Ribonucleoprotein</keyword>
<dbReference type="EMBL" id="QSRA01000017">
    <property type="protein sequence ID" value="RGK80730.1"/>
    <property type="molecule type" value="Genomic_DNA"/>
</dbReference>
<dbReference type="HAMAP" id="MF_01334">
    <property type="entry name" value="Ribosomal_bL25_CTC"/>
    <property type="match status" value="1"/>
</dbReference>
<comment type="caution">
    <text evidence="8">The sequence shown here is derived from an EMBL/GenBank/DDBJ whole genome shotgun (WGS) entry which is preliminary data.</text>
</comment>
<dbReference type="GO" id="GO:0006412">
    <property type="term" value="P:translation"/>
    <property type="evidence" value="ECO:0007669"/>
    <property type="project" value="UniProtKB-UniRule"/>
</dbReference>
<comment type="subunit">
    <text evidence="5">Part of the 50S ribosomal subunit; part of the 5S rRNA/L5/L18/L25 subcomplex. Contacts the 5S rRNA. Binds to the 5S rRNA independently of L5 and L18.</text>
</comment>
<evidence type="ECO:0000259" key="6">
    <source>
        <dbReference type="Pfam" id="PF01386"/>
    </source>
</evidence>
<dbReference type="AlphaFoldDB" id="A0A3E4PL37"/>
<dbReference type="PANTHER" id="PTHR33284">
    <property type="entry name" value="RIBOSOMAL PROTEIN L25/GLN-TRNA SYNTHETASE, ANTI-CODON-BINDING DOMAIN-CONTAINING PROTEIN"/>
    <property type="match status" value="1"/>
</dbReference>
<dbReference type="InterPro" id="IPR020056">
    <property type="entry name" value="Rbsml_bL25/Gln-tRNA_synth_N"/>
</dbReference>
<dbReference type="InterPro" id="IPR020057">
    <property type="entry name" value="Ribosomal_bL25_b-dom"/>
</dbReference>
<dbReference type="CDD" id="cd00495">
    <property type="entry name" value="Ribosomal_L25_TL5_CTC"/>
    <property type="match status" value="1"/>
</dbReference>
<evidence type="ECO:0000313" key="8">
    <source>
        <dbReference type="EMBL" id="RGK80730.1"/>
    </source>
</evidence>
<dbReference type="SUPFAM" id="SSF50715">
    <property type="entry name" value="Ribosomal protein L25-like"/>
    <property type="match status" value="1"/>
</dbReference>
<dbReference type="InterPro" id="IPR011035">
    <property type="entry name" value="Ribosomal_bL25/Gln-tRNA_synth"/>
</dbReference>
<proteinExistence type="inferred from homology"/>
<dbReference type="InterPro" id="IPR001021">
    <property type="entry name" value="Ribosomal_bL25_long"/>
</dbReference>
<evidence type="ECO:0000256" key="3">
    <source>
        <dbReference type="ARBA" id="ARBA00022980"/>
    </source>
</evidence>
<keyword evidence="1 5" id="KW-0699">rRNA-binding</keyword>
<dbReference type="RefSeq" id="WP_117660457.1">
    <property type="nucleotide sequence ID" value="NZ_JAAIOF010000014.1"/>
</dbReference>
<name>A0A3E4PL37_9FIRM</name>
<evidence type="ECO:0000313" key="9">
    <source>
        <dbReference type="Proteomes" id="UP000261324"/>
    </source>
</evidence>
<dbReference type="GO" id="GO:0008097">
    <property type="term" value="F:5S rRNA binding"/>
    <property type="evidence" value="ECO:0007669"/>
    <property type="project" value="InterPro"/>
</dbReference>